<dbReference type="AlphaFoldDB" id="A0A1G9IZH9"/>
<protein>
    <submittedName>
        <fullName evidence="2">Uncharacterized protein</fullName>
    </submittedName>
</protein>
<gene>
    <name evidence="2" type="ORF">SAMN05661010_01403</name>
</gene>
<sequence>MKIRTSPDCPNCGGREKRFPPGREAQYHVFCDQCDHDFGRFDRFTENFTHILDDLERKLGIDPTPQYQAENASPGSERR</sequence>
<accession>A0A1G9IZH9</accession>
<name>A0A1G9IZH9_9GAMM</name>
<evidence type="ECO:0000313" key="3">
    <source>
        <dbReference type="Proteomes" id="UP000198654"/>
    </source>
</evidence>
<dbReference type="Proteomes" id="UP000198654">
    <property type="component" value="Unassembled WGS sequence"/>
</dbReference>
<feature type="compositionally biased region" description="Polar residues" evidence="1">
    <location>
        <begin position="65"/>
        <end position="79"/>
    </location>
</feature>
<feature type="region of interest" description="Disordered" evidence="1">
    <location>
        <begin position="1"/>
        <end position="20"/>
    </location>
</feature>
<dbReference type="RefSeq" id="WP_089726865.1">
    <property type="nucleotide sequence ID" value="NZ_FNGI01000002.1"/>
</dbReference>
<feature type="region of interest" description="Disordered" evidence="1">
    <location>
        <begin position="57"/>
        <end position="79"/>
    </location>
</feature>
<evidence type="ECO:0000256" key="1">
    <source>
        <dbReference type="SAM" id="MobiDB-lite"/>
    </source>
</evidence>
<dbReference type="EMBL" id="FNGI01000002">
    <property type="protein sequence ID" value="SDL30678.1"/>
    <property type="molecule type" value="Genomic_DNA"/>
</dbReference>
<proteinExistence type="predicted"/>
<dbReference type="OrthoDB" id="6168970at2"/>
<reference evidence="2 3" key="1">
    <citation type="submission" date="2016-10" db="EMBL/GenBank/DDBJ databases">
        <authorList>
            <person name="de Groot N.N."/>
        </authorList>
    </citation>
    <scope>NUCLEOTIDE SEQUENCE [LARGE SCALE GENOMIC DNA]</scope>
    <source>
        <strain evidence="2 3">DSM 14789</strain>
    </source>
</reference>
<organism evidence="2 3">
    <name type="scientific">Modicisalibacter muralis</name>
    <dbReference type="NCBI Taxonomy" id="119000"/>
    <lineage>
        <taxon>Bacteria</taxon>
        <taxon>Pseudomonadati</taxon>
        <taxon>Pseudomonadota</taxon>
        <taxon>Gammaproteobacteria</taxon>
        <taxon>Oceanospirillales</taxon>
        <taxon>Halomonadaceae</taxon>
        <taxon>Modicisalibacter</taxon>
    </lineage>
</organism>
<evidence type="ECO:0000313" key="2">
    <source>
        <dbReference type="EMBL" id="SDL30678.1"/>
    </source>
</evidence>
<keyword evidence="3" id="KW-1185">Reference proteome</keyword>